<evidence type="ECO:0000313" key="3">
    <source>
        <dbReference type="Proteomes" id="UP001055439"/>
    </source>
</evidence>
<dbReference type="EMBL" id="CP097506">
    <property type="protein sequence ID" value="URD96163.1"/>
    <property type="molecule type" value="Genomic_DNA"/>
</dbReference>
<dbReference type="GO" id="GO:0016747">
    <property type="term" value="F:acyltransferase activity, transferring groups other than amino-acyl groups"/>
    <property type="evidence" value="ECO:0007669"/>
    <property type="project" value="InterPro"/>
</dbReference>
<keyword evidence="3" id="KW-1185">Reference proteome</keyword>
<gene>
    <name evidence="2" type="ORF">MUK42_29065</name>
</gene>
<proteinExistence type="predicted"/>
<dbReference type="InterPro" id="IPR052810">
    <property type="entry name" value="Plant_NAT"/>
</dbReference>
<dbReference type="SUPFAM" id="SSF55729">
    <property type="entry name" value="Acyl-CoA N-acyltransferases (Nat)"/>
    <property type="match status" value="1"/>
</dbReference>
<dbReference type="Proteomes" id="UP001055439">
    <property type="component" value="Chromosome 4"/>
</dbReference>
<dbReference type="CDD" id="cd04301">
    <property type="entry name" value="NAT_SF"/>
    <property type="match status" value="1"/>
</dbReference>
<accession>A0A9E7JWP8</accession>
<name>A0A9E7JWP8_9LILI</name>
<dbReference type="InterPro" id="IPR000182">
    <property type="entry name" value="GNAT_dom"/>
</dbReference>
<feature type="domain" description="N-acetyltransferase" evidence="1">
    <location>
        <begin position="17"/>
        <end position="208"/>
    </location>
</feature>
<dbReference type="OrthoDB" id="41532at2759"/>
<dbReference type="PANTHER" id="PTHR47370">
    <property type="entry name" value="ACYL-COA N-ACYLTRANSFERASES (NAT) SUPERFAMILY PROTEIN"/>
    <property type="match status" value="1"/>
</dbReference>
<protein>
    <submittedName>
        <fullName evidence="2">Acetyltransferase (GNAT) family</fullName>
    </submittedName>
</protein>
<dbReference type="PANTHER" id="PTHR47370:SF10">
    <property type="entry name" value="N-ACETYLTRANSFERASE HLS1-RELATED"/>
    <property type="match status" value="1"/>
</dbReference>
<evidence type="ECO:0000313" key="2">
    <source>
        <dbReference type="EMBL" id="URD96163.1"/>
    </source>
</evidence>
<evidence type="ECO:0000259" key="1">
    <source>
        <dbReference type="PROSITE" id="PS51186"/>
    </source>
</evidence>
<dbReference type="PROSITE" id="PS51186">
    <property type="entry name" value="GNAT"/>
    <property type="match status" value="1"/>
</dbReference>
<dbReference type="FunFam" id="3.40.630.30:FF:000116">
    <property type="entry name" value="Putative N-acetyltransferase HLS1"/>
    <property type="match status" value="1"/>
</dbReference>
<organism evidence="2 3">
    <name type="scientific">Musa troglodytarum</name>
    <name type="common">fe'i banana</name>
    <dbReference type="NCBI Taxonomy" id="320322"/>
    <lineage>
        <taxon>Eukaryota</taxon>
        <taxon>Viridiplantae</taxon>
        <taxon>Streptophyta</taxon>
        <taxon>Embryophyta</taxon>
        <taxon>Tracheophyta</taxon>
        <taxon>Spermatophyta</taxon>
        <taxon>Magnoliopsida</taxon>
        <taxon>Liliopsida</taxon>
        <taxon>Zingiberales</taxon>
        <taxon>Musaceae</taxon>
        <taxon>Musa</taxon>
    </lineage>
</organism>
<dbReference type="AlphaFoldDB" id="A0A9E7JWP8"/>
<dbReference type="Gene3D" id="3.40.630.30">
    <property type="match status" value="1"/>
</dbReference>
<dbReference type="InterPro" id="IPR016181">
    <property type="entry name" value="Acyl_CoA_acyltransferase"/>
</dbReference>
<sequence length="430" mass="47105">MEMMEATAAAAVEGGVVVIREYEAGRDRVGVEAVERRCEVGPSGGGMSLFTDLLGDPLCRVRHSPPFLMLVAEVIYGSESREIVGLVRGCIKTVACGTRKPHRGSSTTTAPLTSIAKHHTTPSPIYAKVAYLLGLRVSPAHRRRGIGLKLVERMEEWFKEKGAEYAYMATEKDNEASIRLFTGRCGYSKFRTPAILVQPVFAHRLTLPRAIAIIRLPAADAEALYRRRFAATEFFPRDIDAVLANPLSLGTFLAVPAGCAAAARWEGADAFLADPPSSWAVASVWNSKKVFRLEVRGAGRWRRALALASRAVDWALPWLRIPSVPDLFRPFGMYLMYGLGGEGPAAAAYARAVCRHAHNMARTDPGCRVVAAEVAACEPLREGIPHWSRLSCTEDLWCVKRLAEEYSDGALGDWTKAPPPPSIFVDPREF</sequence>
<dbReference type="Pfam" id="PF00583">
    <property type="entry name" value="Acetyltransf_1"/>
    <property type="match status" value="1"/>
</dbReference>
<reference evidence="2" key="1">
    <citation type="submission" date="2022-05" db="EMBL/GenBank/DDBJ databases">
        <title>The Musa troglodytarum L. genome provides insights into the mechanism of non-climacteric behaviour and enrichment of carotenoids.</title>
        <authorList>
            <person name="Wang J."/>
        </authorList>
    </citation>
    <scope>NUCLEOTIDE SEQUENCE</scope>
    <source>
        <tissue evidence="2">Leaf</tissue>
    </source>
</reference>